<keyword evidence="4" id="KW-1185">Reference proteome</keyword>
<organism evidence="3 4">
    <name type="scientific">Kribbella sandramycini</name>
    <dbReference type="NCBI Taxonomy" id="60450"/>
    <lineage>
        <taxon>Bacteria</taxon>
        <taxon>Bacillati</taxon>
        <taxon>Actinomycetota</taxon>
        <taxon>Actinomycetes</taxon>
        <taxon>Propionibacteriales</taxon>
        <taxon>Kribbellaceae</taxon>
        <taxon>Kribbella</taxon>
    </lineage>
</organism>
<gene>
    <name evidence="2" type="ORF">HNR71_005313</name>
    <name evidence="3" type="ORF">HPO96_09570</name>
</gene>
<reference evidence="2 5" key="2">
    <citation type="submission" date="2020-08" db="EMBL/GenBank/DDBJ databases">
        <title>Sequencing the genomes of 1000 actinobacteria strains.</title>
        <authorList>
            <person name="Klenk H.-P."/>
        </authorList>
    </citation>
    <scope>NUCLEOTIDE SEQUENCE [LARGE SCALE GENOMIC DNA]</scope>
    <source>
        <strain evidence="2 5">DSM 15626</strain>
    </source>
</reference>
<dbReference type="EMBL" id="JACHKF010000001">
    <property type="protein sequence ID" value="MBB6569676.1"/>
    <property type="molecule type" value="Genomic_DNA"/>
</dbReference>
<dbReference type="AlphaFoldDB" id="A0A7Y4KXI8"/>
<keyword evidence="1" id="KW-1133">Transmembrane helix</keyword>
<keyword evidence="1" id="KW-0472">Membrane</keyword>
<accession>A0A7Y4KXI8</accession>
<comment type="caution">
    <text evidence="3">The sequence shown here is derived from an EMBL/GenBank/DDBJ whole genome shotgun (WGS) entry which is preliminary data.</text>
</comment>
<evidence type="ECO:0000313" key="4">
    <source>
        <dbReference type="Proteomes" id="UP000534306"/>
    </source>
</evidence>
<evidence type="ECO:0000313" key="5">
    <source>
        <dbReference type="Proteomes" id="UP000553957"/>
    </source>
</evidence>
<dbReference type="RefSeq" id="WP_171672992.1">
    <property type="nucleotide sequence ID" value="NZ_BAAAGT010000002.1"/>
</dbReference>
<keyword evidence="1" id="KW-0812">Transmembrane</keyword>
<evidence type="ECO:0000313" key="3">
    <source>
        <dbReference type="EMBL" id="NOL40492.1"/>
    </source>
</evidence>
<dbReference type="Proteomes" id="UP000553957">
    <property type="component" value="Unassembled WGS sequence"/>
</dbReference>
<proteinExistence type="predicted"/>
<dbReference type="EMBL" id="JABJRC010000002">
    <property type="protein sequence ID" value="NOL40492.1"/>
    <property type="molecule type" value="Genomic_DNA"/>
</dbReference>
<name>A0A7Y4KXI8_9ACTN</name>
<evidence type="ECO:0000313" key="2">
    <source>
        <dbReference type="EMBL" id="MBB6569676.1"/>
    </source>
</evidence>
<dbReference type="Proteomes" id="UP000534306">
    <property type="component" value="Unassembled WGS sequence"/>
</dbReference>
<protein>
    <submittedName>
        <fullName evidence="3">Uncharacterized protein</fullName>
    </submittedName>
</protein>
<reference evidence="3 4" key="1">
    <citation type="submission" date="2020-05" db="EMBL/GenBank/DDBJ databases">
        <title>Genome sequence of Kribbella sandramycini ATCC 39419.</title>
        <authorList>
            <person name="Maclea K.S."/>
            <person name="Fair J.L."/>
        </authorList>
    </citation>
    <scope>NUCLEOTIDE SEQUENCE [LARGE SCALE GENOMIC DNA]</scope>
    <source>
        <strain evidence="3 4">ATCC 39419</strain>
    </source>
</reference>
<feature type="transmembrane region" description="Helical" evidence="1">
    <location>
        <begin position="12"/>
        <end position="32"/>
    </location>
</feature>
<evidence type="ECO:0000256" key="1">
    <source>
        <dbReference type="SAM" id="Phobius"/>
    </source>
</evidence>
<sequence length="122" mass="12625">MTDLGNGNRRWFALSFLAVLTVALGITAWCGVEPHHHDGHPPAEVVLSAAGDTPGHADPHCAPIEQLDTAAPAQSDTTNPAPAAAAPVLWFAGPALPRGDVRGTAVARPPQSPTALFCLLRI</sequence>